<evidence type="ECO:0000313" key="2">
    <source>
        <dbReference type="Proteomes" id="UP001054889"/>
    </source>
</evidence>
<accession>A0AAV5E627</accession>
<comment type="caution">
    <text evidence="1">The sequence shown here is derived from an EMBL/GenBank/DDBJ whole genome shotgun (WGS) entry which is preliminary data.</text>
</comment>
<reference evidence="1" key="2">
    <citation type="submission" date="2021-12" db="EMBL/GenBank/DDBJ databases">
        <title>Resequencing data analysis of finger millet.</title>
        <authorList>
            <person name="Hatakeyama M."/>
            <person name="Aluri S."/>
            <person name="Balachadran M.T."/>
            <person name="Sivarajan S.R."/>
            <person name="Poveda L."/>
            <person name="Shimizu-Inatsugi R."/>
            <person name="Schlapbach R."/>
            <person name="Sreeman S.M."/>
            <person name="Shimizu K.K."/>
        </authorList>
    </citation>
    <scope>NUCLEOTIDE SEQUENCE</scope>
</reference>
<dbReference type="AlphaFoldDB" id="A0AAV5E627"/>
<dbReference type="Proteomes" id="UP001054889">
    <property type="component" value="Unassembled WGS sequence"/>
</dbReference>
<name>A0AAV5E627_ELECO</name>
<protein>
    <submittedName>
        <fullName evidence="1">Uncharacterized protein</fullName>
    </submittedName>
</protein>
<organism evidence="1 2">
    <name type="scientific">Eleusine coracana subsp. coracana</name>
    <dbReference type="NCBI Taxonomy" id="191504"/>
    <lineage>
        <taxon>Eukaryota</taxon>
        <taxon>Viridiplantae</taxon>
        <taxon>Streptophyta</taxon>
        <taxon>Embryophyta</taxon>
        <taxon>Tracheophyta</taxon>
        <taxon>Spermatophyta</taxon>
        <taxon>Magnoliopsida</taxon>
        <taxon>Liliopsida</taxon>
        <taxon>Poales</taxon>
        <taxon>Poaceae</taxon>
        <taxon>PACMAD clade</taxon>
        <taxon>Chloridoideae</taxon>
        <taxon>Cynodonteae</taxon>
        <taxon>Eleusininae</taxon>
        <taxon>Eleusine</taxon>
    </lineage>
</organism>
<sequence length="83" mass="8489">MYWVVVVDGRTRTAGGGGRELPWRGVAACSRNKAAGAISRPVTRAASLSGAGRWGSAVRGGVIRGWLAGHCLTGGIRIQGAIS</sequence>
<keyword evidence="2" id="KW-1185">Reference proteome</keyword>
<dbReference type="EMBL" id="BQKI01000073">
    <property type="protein sequence ID" value="GJN17991.1"/>
    <property type="molecule type" value="Genomic_DNA"/>
</dbReference>
<reference evidence="1" key="1">
    <citation type="journal article" date="2018" name="DNA Res.">
        <title>Multiple hybrid de novo genome assembly of finger millet, an orphan allotetraploid crop.</title>
        <authorList>
            <person name="Hatakeyama M."/>
            <person name="Aluri S."/>
            <person name="Balachadran M.T."/>
            <person name="Sivarajan S.R."/>
            <person name="Patrignani A."/>
            <person name="Gruter S."/>
            <person name="Poveda L."/>
            <person name="Shimizu-Inatsugi R."/>
            <person name="Baeten J."/>
            <person name="Francoijs K.J."/>
            <person name="Nataraja K.N."/>
            <person name="Reddy Y.A.N."/>
            <person name="Phadnis S."/>
            <person name="Ravikumar R.L."/>
            <person name="Schlapbach R."/>
            <person name="Sreeman S.M."/>
            <person name="Shimizu K.K."/>
        </authorList>
    </citation>
    <scope>NUCLEOTIDE SEQUENCE</scope>
</reference>
<proteinExistence type="predicted"/>
<gene>
    <name evidence="1" type="primary">gb05102</name>
    <name evidence="1" type="ORF">PR202_gb05102</name>
</gene>
<evidence type="ECO:0000313" key="1">
    <source>
        <dbReference type="EMBL" id="GJN17991.1"/>
    </source>
</evidence>